<feature type="chain" id="PRO_5041354427" description="Malate dehydrogenase" evidence="1">
    <location>
        <begin position="20"/>
        <end position="253"/>
    </location>
</feature>
<keyword evidence="3" id="KW-1185">Reference proteome</keyword>
<organism evidence="2 3">
    <name type="scientific">Schizothecium vesticola</name>
    <dbReference type="NCBI Taxonomy" id="314040"/>
    <lineage>
        <taxon>Eukaryota</taxon>
        <taxon>Fungi</taxon>
        <taxon>Dikarya</taxon>
        <taxon>Ascomycota</taxon>
        <taxon>Pezizomycotina</taxon>
        <taxon>Sordariomycetes</taxon>
        <taxon>Sordariomycetidae</taxon>
        <taxon>Sordariales</taxon>
        <taxon>Schizotheciaceae</taxon>
        <taxon>Schizothecium</taxon>
    </lineage>
</organism>
<proteinExistence type="predicted"/>
<name>A0AA40F2E9_9PEZI</name>
<gene>
    <name evidence="2" type="ORF">B0T18DRAFT_119407</name>
</gene>
<sequence>MLPHLRSVVGLALAASASASALTVLADGSNSTCLAQDAIQTASLFTGQEADAAGIQPGQAKSLTDAANFINFCSEQTLTNGRQLPDGSCNGIPMGKIPAAKNMISALITKPLPGDRLVANVTFEILVQTRNLHAGIQTNPAVSYYNAPQDVDEDGYVLGHCHVVIEELDSLRTLIAPDPLKFVFFRGINDAGVGGLLRAEVTGGLPTGFYRVCTMVAASNHQPVVMPLAQRGGQNDCARFAVVDLAEDGGYRP</sequence>
<dbReference type="InterPro" id="IPR053216">
    <property type="entry name" value="Appressorial_penetr-assoc"/>
</dbReference>
<evidence type="ECO:0008006" key="4">
    <source>
        <dbReference type="Google" id="ProtNLM"/>
    </source>
</evidence>
<dbReference type="EMBL" id="JAUKUD010000003">
    <property type="protein sequence ID" value="KAK0749982.1"/>
    <property type="molecule type" value="Genomic_DNA"/>
</dbReference>
<evidence type="ECO:0000313" key="2">
    <source>
        <dbReference type="EMBL" id="KAK0749982.1"/>
    </source>
</evidence>
<reference evidence="2" key="1">
    <citation type="submission" date="2023-06" db="EMBL/GenBank/DDBJ databases">
        <title>Genome-scale phylogeny and comparative genomics of the fungal order Sordariales.</title>
        <authorList>
            <consortium name="Lawrence Berkeley National Laboratory"/>
            <person name="Hensen N."/>
            <person name="Bonometti L."/>
            <person name="Westerberg I."/>
            <person name="Brannstrom I.O."/>
            <person name="Guillou S."/>
            <person name="Cros-Aarteil S."/>
            <person name="Calhoun S."/>
            <person name="Haridas S."/>
            <person name="Kuo A."/>
            <person name="Mondo S."/>
            <person name="Pangilinan J."/>
            <person name="Riley R."/>
            <person name="LaButti K."/>
            <person name="Andreopoulos B."/>
            <person name="Lipzen A."/>
            <person name="Chen C."/>
            <person name="Yanf M."/>
            <person name="Daum C."/>
            <person name="Ng V."/>
            <person name="Clum A."/>
            <person name="Steindorff A."/>
            <person name="Ohm R."/>
            <person name="Martin F."/>
            <person name="Silar P."/>
            <person name="Natvig D."/>
            <person name="Lalanne C."/>
            <person name="Gautier V."/>
            <person name="Ament-velasquez S.L."/>
            <person name="Kruys A."/>
            <person name="Hutchinson M.I."/>
            <person name="Powell A.J."/>
            <person name="Barry K."/>
            <person name="Miller A.N."/>
            <person name="Grigoriev I.V."/>
            <person name="Debuchy R."/>
            <person name="Gladieux P."/>
            <person name="Thoren M.H."/>
            <person name="Johannesson H."/>
        </authorList>
    </citation>
    <scope>NUCLEOTIDE SEQUENCE</scope>
    <source>
        <strain evidence="2">SMH3187-1</strain>
    </source>
</reference>
<dbReference type="Proteomes" id="UP001172155">
    <property type="component" value="Unassembled WGS sequence"/>
</dbReference>
<dbReference type="AlphaFoldDB" id="A0AA40F2E9"/>
<accession>A0AA40F2E9</accession>
<evidence type="ECO:0000313" key="3">
    <source>
        <dbReference type="Proteomes" id="UP001172155"/>
    </source>
</evidence>
<comment type="caution">
    <text evidence="2">The sequence shown here is derived from an EMBL/GenBank/DDBJ whole genome shotgun (WGS) entry which is preliminary data.</text>
</comment>
<keyword evidence="1" id="KW-0732">Signal</keyword>
<dbReference type="PANTHER" id="PTHR34587">
    <property type="entry name" value="VWFA DOMAIN-CONTAINING PROTEIN"/>
    <property type="match status" value="1"/>
</dbReference>
<evidence type="ECO:0000256" key="1">
    <source>
        <dbReference type="SAM" id="SignalP"/>
    </source>
</evidence>
<feature type="signal peptide" evidence="1">
    <location>
        <begin position="1"/>
        <end position="19"/>
    </location>
</feature>
<dbReference type="PANTHER" id="PTHR34587:SF2">
    <property type="entry name" value="G-PROTEIN COUPLED RECEPTORS FAMILY 1 PROFILE DOMAIN-CONTAINING PROTEIN"/>
    <property type="match status" value="1"/>
</dbReference>
<protein>
    <recommendedName>
        <fullName evidence="4">Malate dehydrogenase</fullName>
    </recommendedName>
</protein>